<dbReference type="InterPro" id="IPR000845">
    <property type="entry name" value="Nucleoside_phosphorylase_d"/>
</dbReference>
<dbReference type="EMBL" id="JBJHZY010000001">
    <property type="protein sequence ID" value="MFL0267571.1"/>
    <property type="molecule type" value="Genomic_DNA"/>
</dbReference>
<proteinExistence type="predicted"/>
<comment type="caution">
    <text evidence="2">The sequence shown here is derived from an EMBL/GenBank/DDBJ whole genome shotgun (WGS) entry which is preliminary data.</text>
</comment>
<organism evidence="2 3">
    <name type="scientific">Candidatus Clostridium radicumherbarum</name>
    <dbReference type="NCBI Taxonomy" id="3381662"/>
    <lineage>
        <taxon>Bacteria</taxon>
        <taxon>Bacillati</taxon>
        <taxon>Bacillota</taxon>
        <taxon>Clostridia</taxon>
        <taxon>Eubacteriales</taxon>
        <taxon>Clostridiaceae</taxon>
        <taxon>Clostridium</taxon>
    </lineage>
</organism>
<accession>A0ABW8TQU4</accession>
<gene>
    <name evidence="2" type="ORF">ACJDUH_05590</name>
</gene>
<dbReference type="Proteomes" id="UP001623661">
    <property type="component" value="Unassembled WGS sequence"/>
</dbReference>
<evidence type="ECO:0000313" key="3">
    <source>
        <dbReference type="Proteomes" id="UP001623661"/>
    </source>
</evidence>
<dbReference type="Pfam" id="PF01048">
    <property type="entry name" value="PNP_UDP_1"/>
    <property type="match status" value="1"/>
</dbReference>
<dbReference type="SUPFAM" id="SSF53167">
    <property type="entry name" value="Purine and uridine phosphorylases"/>
    <property type="match status" value="1"/>
</dbReference>
<name>A0ABW8TQU4_9CLOT</name>
<sequence length="224" mass="25246">MKLIDNFKFELPSICLITDDPYRVKMIAAHYLDKVEIFSETRGQVGLIGEFNDVPLTVMSVGIGKTSTMAYLSELCSKNQIKRVVYFGDCITSDSNLPVGSITYISKSYENDKCFDASEDLFKYTEIIKRKNNINAKACITTTNDNYFIEKRYTATQDTNVLDFTTSAIYRLNKNDTHADINTISILNVCENITTNKIIDEAVRQSGCHSAVMLALDTLIFKTC</sequence>
<protein>
    <recommendedName>
        <fullName evidence="1">Nucleoside phosphorylase domain-containing protein</fullName>
    </recommendedName>
</protein>
<feature type="domain" description="Nucleoside phosphorylase" evidence="1">
    <location>
        <begin position="14"/>
        <end position="110"/>
    </location>
</feature>
<keyword evidence="3" id="KW-1185">Reference proteome</keyword>
<dbReference type="RefSeq" id="WP_406764170.1">
    <property type="nucleotide sequence ID" value="NZ_JBJHZY010000001.1"/>
</dbReference>
<evidence type="ECO:0000313" key="2">
    <source>
        <dbReference type="EMBL" id="MFL0267571.1"/>
    </source>
</evidence>
<dbReference type="InterPro" id="IPR035994">
    <property type="entry name" value="Nucleoside_phosphorylase_sf"/>
</dbReference>
<evidence type="ECO:0000259" key="1">
    <source>
        <dbReference type="Pfam" id="PF01048"/>
    </source>
</evidence>
<dbReference type="Gene3D" id="3.40.50.1580">
    <property type="entry name" value="Nucleoside phosphorylase domain"/>
    <property type="match status" value="1"/>
</dbReference>
<reference evidence="2 3" key="1">
    <citation type="submission" date="2024-11" db="EMBL/GenBank/DDBJ databases">
        <authorList>
            <person name="Heng Y.C."/>
            <person name="Lim A.C.H."/>
            <person name="Lee J.K.Y."/>
            <person name="Kittelmann S."/>
        </authorList>
    </citation>
    <scope>NUCLEOTIDE SEQUENCE [LARGE SCALE GENOMIC DNA]</scope>
    <source>
        <strain evidence="2 3">WILCCON 0202</strain>
    </source>
</reference>